<dbReference type="SUPFAM" id="SSF46785">
    <property type="entry name" value="Winged helix' DNA-binding domain"/>
    <property type="match status" value="2"/>
</dbReference>
<keyword evidence="6" id="KW-1185">Reference proteome</keyword>
<dbReference type="PROSITE" id="PS51118">
    <property type="entry name" value="HTH_HXLR"/>
    <property type="match status" value="2"/>
</dbReference>
<keyword evidence="1" id="KW-0805">Transcription regulation</keyword>
<dbReference type="Pfam" id="PF01638">
    <property type="entry name" value="HxlR"/>
    <property type="match status" value="2"/>
</dbReference>
<feature type="domain" description="HTH hxlR-type" evidence="4">
    <location>
        <begin position="9"/>
        <end position="111"/>
    </location>
</feature>
<dbReference type="Gene3D" id="1.10.10.10">
    <property type="entry name" value="Winged helix-like DNA-binding domain superfamily/Winged helix DNA-binding domain"/>
    <property type="match status" value="2"/>
</dbReference>
<evidence type="ECO:0000313" key="6">
    <source>
        <dbReference type="Proteomes" id="UP000467193"/>
    </source>
</evidence>
<sequence>MHPEHTPLEPGGVNAVGRMLGILGDEWTLLLAQQALLGATRYGEFAERLPISHAVLTSRLRAMTDGGLLALRVYQDRPRRAEYLPTPRGRALWPVLTSIWAWERRWVPHHAERLPAMRHTGCGAVFTPLLVCRACEAPTSEKDLTVAWGPSGSWPRSMPEQVTRRRSASGAAAPGAGLFPETMTILGNRWAFALLVAAFVGTTRFGDFGEQLGAPPGTLADRLSTLTLVGVLNNSGGRYRLTEKGRAVFGVIVTALQWAQRWYLAPEGSAVALHHTACGSRFEGMLTCDQCARDLDGKSLELG</sequence>
<dbReference type="GO" id="GO:0003677">
    <property type="term" value="F:DNA binding"/>
    <property type="evidence" value="ECO:0007669"/>
    <property type="project" value="UniProtKB-KW"/>
</dbReference>
<dbReference type="PANTHER" id="PTHR33204">
    <property type="entry name" value="TRANSCRIPTIONAL REGULATOR, MARR FAMILY"/>
    <property type="match status" value="1"/>
</dbReference>
<dbReference type="KEGG" id="msei:MSEDJ_59340"/>
<evidence type="ECO:0000259" key="4">
    <source>
        <dbReference type="PROSITE" id="PS51118"/>
    </source>
</evidence>
<reference evidence="5 6" key="1">
    <citation type="journal article" date="2019" name="Emerg. Microbes Infect.">
        <title>Comprehensive subspecies identification of 175 nontuberculous mycobacteria species based on 7547 genomic profiles.</title>
        <authorList>
            <person name="Matsumoto Y."/>
            <person name="Kinjo T."/>
            <person name="Motooka D."/>
            <person name="Nabeya D."/>
            <person name="Jung N."/>
            <person name="Uechi K."/>
            <person name="Horii T."/>
            <person name="Iida T."/>
            <person name="Fujita J."/>
            <person name="Nakamura S."/>
        </authorList>
    </citation>
    <scope>NUCLEOTIDE SEQUENCE [LARGE SCALE GENOMIC DNA]</scope>
    <source>
        <strain evidence="5 6">JCM 17899</strain>
    </source>
</reference>
<protein>
    <submittedName>
        <fullName evidence="5">HxlR family transcriptional regulator</fullName>
    </submittedName>
</protein>
<accession>A0A7I7QZR6</accession>
<dbReference type="AlphaFoldDB" id="A0A7I7QZR6"/>
<dbReference type="InterPro" id="IPR036390">
    <property type="entry name" value="WH_DNA-bd_sf"/>
</dbReference>
<dbReference type="InterPro" id="IPR002577">
    <property type="entry name" value="HTH_HxlR"/>
</dbReference>
<proteinExistence type="predicted"/>
<dbReference type="Proteomes" id="UP000467193">
    <property type="component" value="Chromosome"/>
</dbReference>
<evidence type="ECO:0000256" key="3">
    <source>
        <dbReference type="ARBA" id="ARBA00023163"/>
    </source>
</evidence>
<evidence type="ECO:0000256" key="2">
    <source>
        <dbReference type="ARBA" id="ARBA00023125"/>
    </source>
</evidence>
<dbReference type="EMBL" id="AP022588">
    <property type="protein sequence ID" value="BBY31838.1"/>
    <property type="molecule type" value="Genomic_DNA"/>
</dbReference>
<gene>
    <name evidence="5" type="ORF">MSEDJ_59340</name>
</gene>
<dbReference type="InterPro" id="IPR036388">
    <property type="entry name" value="WH-like_DNA-bd_sf"/>
</dbReference>
<dbReference type="PANTHER" id="PTHR33204:SF18">
    <property type="entry name" value="TRANSCRIPTIONAL REGULATORY PROTEIN"/>
    <property type="match status" value="1"/>
</dbReference>
<keyword evidence="3" id="KW-0804">Transcription</keyword>
<evidence type="ECO:0000256" key="1">
    <source>
        <dbReference type="ARBA" id="ARBA00023015"/>
    </source>
</evidence>
<organism evidence="5 6">
    <name type="scientific">Mycolicibacterium sediminis</name>
    <dbReference type="NCBI Taxonomy" id="1286180"/>
    <lineage>
        <taxon>Bacteria</taxon>
        <taxon>Bacillati</taxon>
        <taxon>Actinomycetota</taxon>
        <taxon>Actinomycetes</taxon>
        <taxon>Mycobacteriales</taxon>
        <taxon>Mycobacteriaceae</taxon>
        <taxon>Mycolicibacterium</taxon>
    </lineage>
</organism>
<evidence type="ECO:0000313" key="5">
    <source>
        <dbReference type="EMBL" id="BBY31838.1"/>
    </source>
</evidence>
<name>A0A7I7QZR6_9MYCO</name>
<feature type="domain" description="HTH hxlR-type" evidence="4">
    <location>
        <begin position="173"/>
        <end position="267"/>
    </location>
</feature>
<keyword evidence="2" id="KW-0238">DNA-binding</keyword>